<reference evidence="1 2" key="1">
    <citation type="journal article" date="2023" name="G3 (Bethesda)">
        <title>A chromosome-level genome assembly of Zasmidium syzygii isolated from banana leaves.</title>
        <authorList>
            <person name="van Westerhoven A.C."/>
            <person name="Mehrabi R."/>
            <person name="Talebi R."/>
            <person name="Steentjes M.B.F."/>
            <person name="Corcolon B."/>
            <person name="Chong P.A."/>
            <person name="Kema G.H.J."/>
            <person name="Seidl M.F."/>
        </authorList>
    </citation>
    <scope>NUCLEOTIDE SEQUENCE [LARGE SCALE GENOMIC DNA]</scope>
    <source>
        <strain evidence="1 2">P124</strain>
    </source>
</reference>
<keyword evidence="2" id="KW-1185">Reference proteome</keyword>
<accession>A0ABR0EX73</accession>
<sequence>MSKTSVVAATLNARAKAKDSANSFISPYEGSVTYALNTCFVTAAPSPAASTEISQPPGAVALIDWLQTGIPQFFPNHTNWQAGYDKYFDSSLVATFASPGQDTYAVQYDFAGLKTVFGVAETQIAAKLSHAYIDTVDTVAYPFPNDTTAGYVYSTGIEYGTYQDGTSTKKFRDAVFAVVKNINGVRKIVEWHESTNFSF</sequence>
<gene>
    <name evidence="1" type="ORF">PRZ48_004182</name>
</gene>
<comment type="caution">
    <text evidence="1">The sequence shown here is derived from an EMBL/GenBank/DDBJ whole genome shotgun (WGS) entry which is preliminary data.</text>
</comment>
<dbReference type="EMBL" id="JAXOVC010000002">
    <property type="protein sequence ID" value="KAK4506217.1"/>
    <property type="molecule type" value="Genomic_DNA"/>
</dbReference>
<dbReference type="Proteomes" id="UP001305779">
    <property type="component" value="Unassembled WGS sequence"/>
</dbReference>
<evidence type="ECO:0000313" key="2">
    <source>
        <dbReference type="Proteomes" id="UP001305779"/>
    </source>
</evidence>
<name>A0ABR0EX73_ZASCE</name>
<organism evidence="1 2">
    <name type="scientific">Zasmidium cellare</name>
    <name type="common">Wine cellar mold</name>
    <name type="synonym">Racodium cellare</name>
    <dbReference type="NCBI Taxonomy" id="395010"/>
    <lineage>
        <taxon>Eukaryota</taxon>
        <taxon>Fungi</taxon>
        <taxon>Dikarya</taxon>
        <taxon>Ascomycota</taxon>
        <taxon>Pezizomycotina</taxon>
        <taxon>Dothideomycetes</taxon>
        <taxon>Dothideomycetidae</taxon>
        <taxon>Mycosphaerellales</taxon>
        <taxon>Mycosphaerellaceae</taxon>
        <taxon>Zasmidium</taxon>
    </lineage>
</organism>
<proteinExistence type="predicted"/>
<protein>
    <submittedName>
        <fullName evidence="1">Uncharacterized protein</fullName>
    </submittedName>
</protein>
<evidence type="ECO:0000313" key="1">
    <source>
        <dbReference type="EMBL" id="KAK4506217.1"/>
    </source>
</evidence>